<dbReference type="Proteomes" id="UP000324376">
    <property type="component" value="Unassembled WGS sequence"/>
</dbReference>
<keyword evidence="6" id="KW-1185">Reference proteome</keyword>
<dbReference type="NCBIfam" id="TIGR04560">
    <property type="entry name" value="ribo_THX"/>
    <property type="match status" value="1"/>
</dbReference>
<accession>A0A5S5C3C6</accession>
<evidence type="ECO:0000313" key="5">
    <source>
        <dbReference type="EMBL" id="TYP73639.1"/>
    </source>
</evidence>
<dbReference type="InterPro" id="IPR030826">
    <property type="entry name" value="Ribosomal_bTHX/bTHXc/bTHXm"/>
</dbReference>
<evidence type="ECO:0000256" key="4">
    <source>
        <dbReference type="SAM" id="MobiDB-lite"/>
    </source>
</evidence>
<reference evidence="5 6" key="1">
    <citation type="submission" date="2019-07" db="EMBL/GenBank/DDBJ databases">
        <title>Genomic Encyclopedia of Archaeal and Bacterial Type Strains, Phase II (KMG-II): from individual species to whole genera.</title>
        <authorList>
            <person name="Goeker M."/>
        </authorList>
    </citation>
    <scope>NUCLEOTIDE SEQUENCE [LARGE SCALE GENOMIC DNA]</scope>
    <source>
        <strain evidence="5 6">DSM 17527</strain>
    </source>
</reference>
<evidence type="ECO:0000256" key="2">
    <source>
        <dbReference type="ARBA" id="ARBA00022980"/>
    </source>
</evidence>
<sequence>MGKGDRKTKRGKIFLGSYGRLRPPRRKFKIKPTSLPHDPDKELM</sequence>
<dbReference type="RefSeq" id="WP_148782735.1">
    <property type="nucleotide sequence ID" value="NZ_VNHU01000005.1"/>
</dbReference>
<comment type="caution">
    <text evidence="5">The sequence shown here is derived from an EMBL/GenBank/DDBJ whole genome shotgun (WGS) entry which is preliminary data.</text>
</comment>
<proteinExistence type="inferred from homology"/>
<protein>
    <submittedName>
        <fullName evidence="5">30S ribosomal protein S31</fullName>
    </submittedName>
</protein>
<name>A0A5S5C3C6_9FLAO</name>
<feature type="region of interest" description="Disordered" evidence="4">
    <location>
        <begin position="1"/>
        <end position="44"/>
    </location>
</feature>
<evidence type="ECO:0000256" key="3">
    <source>
        <dbReference type="ARBA" id="ARBA00023274"/>
    </source>
</evidence>
<dbReference type="OrthoDB" id="965797at2"/>
<dbReference type="AlphaFoldDB" id="A0A5S5C3C6"/>
<keyword evidence="3" id="KW-0687">Ribonucleoprotein</keyword>
<dbReference type="InterPro" id="IPR031414">
    <property type="entry name" value="Ribosomal_bTHX"/>
</dbReference>
<organism evidence="5 6">
    <name type="scientific">Aquimarina intermedia</name>
    <dbReference type="NCBI Taxonomy" id="350814"/>
    <lineage>
        <taxon>Bacteria</taxon>
        <taxon>Pseudomonadati</taxon>
        <taxon>Bacteroidota</taxon>
        <taxon>Flavobacteriia</taxon>
        <taxon>Flavobacteriales</taxon>
        <taxon>Flavobacteriaceae</taxon>
        <taxon>Aquimarina</taxon>
    </lineage>
</organism>
<evidence type="ECO:0000313" key="6">
    <source>
        <dbReference type="Proteomes" id="UP000324376"/>
    </source>
</evidence>
<dbReference type="GO" id="GO:0005840">
    <property type="term" value="C:ribosome"/>
    <property type="evidence" value="ECO:0007669"/>
    <property type="project" value="UniProtKB-KW"/>
</dbReference>
<dbReference type="EMBL" id="VNHU01000005">
    <property type="protein sequence ID" value="TYP73639.1"/>
    <property type="molecule type" value="Genomic_DNA"/>
</dbReference>
<comment type="similarity">
    <text evidence="1">Belongs to the bacterial ribosomal protein bTHX family.</text>
</comment>
<dbReference type="Pfam" id="PF17070">
    <property type="entry name" value="Thx"/>
    <property type="match status" value="1"/>
</dbReference>
<dbReference type="GO" id="GO:1990904">
    <property type="term" value="C:ribonucleoprotein complex"/>
    <property type="evidence" value="ECO:0007669"/>
    <property type="project" value="UniProtKB-KW"/>
</dbReference>
<feature type="compositionally biased region" description="Basic residues" evidence="4">
    <location>
        <begin position="1"/>
        <end position="12"/>
    </location>
</feature>
<gene>
    <name evidence="5" type="ORF">BD809_105230</name>
</gene>
<evidence type="ECO:0000256" key="1">
    <source>
        <dbReference type="ARBA" id="ARBA00010834"/>
    </source>
</evidence>
<keyword evidence="2 5" id="KW-0689">Ribosomal protein</keyword>